<gene>
    <name evidence="2" type="ORF">B0T24DRAFT_724840</name>
</gene>
<protein>
    <submittedName>
        <fullName evidence="2">Uncharacterized protein</fullName>
    </submittedName>
</protein>
<reference evidence="2" key="1">
    <citation type="journal article" date="2023" name="Mol. Phylogenet. Evol.">
        <title>Genome-scale phylogeny and comparative genomics of the fungal order Sordariales.</title>
        <authorList>
            <person name="Hensen N."/>
            <person name="Bonometti L."/>
            <person name="Westerberg I."/>
            <person name="Brannstrom I.O."/>
            <person name="Guillou S."/>
            <person name="Cros-Aarteil S."/>
            <person name="Calhoun S."/>
            <person name="Haridas S."/>
            <person name="Kuo A."/>
            <person name="Mondo S."/>
            <person name="Pangilinan J."/>
            <person name="Riley R."/>
            <person name="LaButti K."/>
            <person name="Andreopoulos B."/>
            <person name="Lipzen A."/>
            <person name="Chen C."/>
            <person name="Yan M."/>
            <person name="Daum C."/>
            <person name="Ng V."/>
            <person name="Clum A."/>
            <person name="Steindorff A."/>
            <person name="Ohm R.A."/>
            <person name="Martin F."/>
            <person name="Silar P."/>
            <person name="Natvig D.O."/>
            <person name="Lalanne C."/>
            <person name="Gautier V."/>
            <person name="Ament-Velasquez S.L."/>
            <person name="Kruys A."/>
            <person name="Hutchinson M.I."/>
            <person name="Powell A.J."/>
            <person name="Barry K."/>
            <person name="Miller A.N."/>
            <person name="Grigoriev I.V."/>
            <person name="Debuchy R."/>
            <person name="Gladieux P."/>
            <person name="Hiltunen Thoren M."/>
            <person name="Johannesson H."/>
        </authorList>
    </citation>
    <scope>NUCLEOTIDE SEQUENCE</scope>
    <source>
        <strain evidence="2">CBS 958.72</strain>
    </source>
</reference>
<accession>A0AAE0JUD2</accession>
<evidence type="ECO:0000313" key="3">
    <source>
        <dbReference type="Proteomes" id="UP001287356"/>
    </source>
</evidence>
<keyword evidence="1" id="KW-0732">Signal</keyword>
<proteinExistence type="predicted"/>
<dbReference type="AlphaFoldDB" id="A0AAE0JUD2"/>
<evidence type="ECO:0000313" key="2">
    <source>
        <dbReference type="EMBL" id="KAK3361695.1"/>
    </source>
</evidence>
<feature type="signal peptide" evidence="1">
    <location>
        <begin position="1"/>
        <end position="21"/>
    </location>
</feature>
<evidence type="ECO:0000256" key="1">
    <source>
        <dbReference type="SAM" id="SignalP"/>
    </source>
</evidence>
<sequence>MVSMKFTAAAVLSMLLAPVMALSPEVMERQIEERQAAGPQNLPGAGNGAGSQFIGGACKSSADCDVAASRGPPATCARLAGRTDLGQCSGICVSFAAPKAGAGFGDSSPPTVPASANCPGEQAKINAAFGKNKF</sequence>
<dbReference type="EMBL" id="JAULSN010000011">
    <property type="protein sequence ID" value="KAK3361695.1"/>
    <property type="molecule type" value="Genomic_DNA"/>
</dbReference>
<keyword evidence="3" id="KW-1185">Reference proteome</keyword>
<reference evidence="2" key="2">
    <citation type="submission" date="2023-06" db="EMBL/GenBank/DDBJ databases">
        <authorList>
            <consortium name="Lawrence Berkeley National Laboratory"/>
            <person name="Haridas S."/>
            <person name="Hensen N."/>
            <person name="Bonometti L."/>
            <person name="Westerberg I."/>
            <person name="Brannstrom I.O."/>
            <person name="Guillou S."/>
            <person name="Cros-Aarteil S."/>
            <person name="Calhoun S."/>
            <person name="Kuo A."/>
            <person name="Mondo S."/>
            <person name="Pangilinan J."/>
            <person name="Riley R."/>
            <person name="Labutti K."/>
            <person name="Andreopoulos B."/>
            <person name="Lipzen A."/>
            <person name="Chen C."/>
            <person name="Yanf M."/>
            <person name="Daum C."/>
            <person name="Ng V."/>
            <person name="Clum A."/>
            <person name="Steindorff A."/>
            <person name="Ohm R."/>
            <person name="Martin F."/>
            <person name="Silar P."/>
            <person name="Natvig D."/>
            <person name="Lalanne C."/>
            <person name="Gautier V."/>
            <person name="Ament-Velasquez S.L."/>
            <person name="Kruys A."/>
            <person name="Hutchinson M.I."/>
            <person name="Powell A.J."/>
            <person name="Barry K."/>
            <person name="Miller A.N."/>
            <person name="Grigoriev I.V."/>
            <person name="Debuchy R."/>
            <person name="Gladieux P."/>
            <person name="Thoren M.H."/>
            <person name="Johannesson H."/>
        </authorList>
    </citation>
    <scope>NUCLEOTIDE SEQUENCE</scope>
    <source>
        <strain evidence="2">CBS 958.72</strain>
    </source>
</reference>
<organism evidence="2 3">
    <name type="scientific">Lasiosphaeria ovina</name>
    <dbReference type="NCBI Taxonomy" id="92902"/>
    <lineage>
        <taxon>Eukaryota</taxon>
        <taxon>Fungi</taxon>
        <taxon>Dikarya</taxon>
        <taxon>Ascomycota</taxon>
        <taxon>Pezizomycotina</taxon>
        <taxon>Sordariomycetes</taxon>
        <taxon>Sordariomycetidae</taxon>
        <taxon>Sordariales</taxon>
        <taxon>Lasiosphaeriaceae</taxon>
        <taxon>Lasiosphaeria</taxon>
    </lineage>
</organism>
<comment type="caution">
    <text evidence="2">The sequence shown here is derived from an EMBL/GenBank/DDBJ whole genome shotgun (WGS) entry which is preliminary data.</text>
</comment>
<name>A0AAE0JUD2_9PEZI</name>
<dbReference type="Proteomes" id="UP001287356">
    <property type="component" value="Unassembled WGS sequence"/>
</dbReference>
<feature type="chain" id="PRO_5042159623" evidence="1">
    <location>
        <begin position="22"/>
        <end position="134"/>
    </location>
</feature>